<comment type="caution">
    <text evidence="2">The sequence shown here is derived from an EMBL/GenBank/DDBJ whole genome shotgun (WGS) entry which is preliminary data.</text>
</comment>
<evidence type="ECO:0000313" key="3">
    <source>
        <dbReference type="Proteomes" id="UP000244090"/>
    </source>
</evidence>
<reference evidence="2 3" key="1">
    <citation type="submission" date="2018-04" db="EMBL/GenBank/DDBJ databases">
        <title>Genomic Encyclopedia of Archaeal and Bacterial Type Strains, Phase II (KMG-II): from individual species to whole genera.</title>
        <authorList>
            <person name="Goeker M."/>
        </authorList>
    </citation>
    <scope>NUCLEOTIDE SEQUENCE [LARGE SCALE GENOMIC DNA]</scope>
    <source>
        <strain evidence="2 3">DSM 25731</strain>
    </source>
</reference>
<dbReference type="Proteomes" id="UP000244090">
    <property type="component" value="Unassembled WGS sequence"/>
</dbReference>
<evidence type="ECO:0000313" key="2">
    <source>
        <dbReference type="EMBL" id="PTX59257.1"/>
    </source>
</evidence>
<proteinExistence type="predicted"/>
<keyword evidence="3" id="KW-1185">Reference proteome</keyword>
<feature type="region of interest" description="Disordered" evidence="1">
    <location>
        <begin position="9"/>
        <end position="34"/>
    </location>
</feature>
<protein>
    <submittedName>
        <fullName evidence="2">Uncharacterized protein</fullName>
    </submittedName>
</protein>
<evidence type="ECO:0000256" key="1">
    <source>
        <dbReference type="SAM" id="MobiDB-lite"/>
    </source>
</evidence>
<accession>A0A2T6BTG5</accession>
<dbReference type="AlphaFoldDB" id="A0A2T6BTG5"/>
<feature type="compositionally biased region" description="Polar residues" evidence="1">
    <location>
        <begin position="10"/>
        <end position="27"/>
    </location>
</feature>
<name>A0A2T6BTG5_9FLAO</name>
<gene>
    <name evidence="2" type="ORF">C8N46_11094</name>
</gene>
<dbReference type="EMBL" id="QBKT01000010">
    <property type="protein sequence ID" value="PTX59257.1"/>
    <property type="molecule type" value="Genomic_DNA"/>
</dbReference>
<sequence>MRHRIMFSVTHKSNYEKQTTNNEQPATKNPIPPKQMFHKTLLSVLSFS</sequence>
<organism evidence="2 3">
    <name type="scientific">Kordia periserrulae</name>
    <dbReference type="NCBI Taxonomy" id="701523"/>
    <lineage>
        <taxon>Bacteria</taxon>
        <taxon>Pseudomonadati</taxon>
        <taxon>Bacteroidota</taxon>
        <taxon>Flavobacteriia</taxon>
        <taxon>Flavobacteriales</taxon>
        <taxon>Flavobacteriaceae</taxon>
        <taxon>Kordia</taxon>
    </lineage>
</organism>